<dbReference type="InterPro" id="IPR044533">
    <property type="entry name" value="FLZ1/2/3"/>
</dbReference>
<evidence type="ECO:0000256" key="5">
    <source>
        <dbReference type="SAM" id="MobiDB-lite"/>
    </source>
</evidence>
<dbReference type="AlphaFoldDB" id="A0AAP0M8P8"/>
<feature type="zinc finger region" description="FLZ-type" evidence="4">
    <location>
        <begin position="165"/>
        <end position="208"/>
    </location>
</feature>
<keyword evidence="3" id="KW-0862">Zinc</keyword>
<evidence type="ECO:0000259" key="6">
    <source>
        <dbReference type="PROSITE" id="PS51795"/>
    </source>
</evidence>
<feature type="domain" description="FLZ-type" evidence="6">
    <location>
        <begin position="165"/>
        <end position="208"/>
    </location>
</feature>
<dbReference type="PANTHER" id="PTHR46057">
    <property type="entry name" value="FCS-LIKE ZINC FINGER 1-RELATED"/>
    <property type="match status" value="1"/>
</dbReference>
<evidence type="ECO:0000313" key="7">
    <source>
        <dbReference type="EMBL" id="KAK9198250.1"/>
    </source>
</evidence>
<protein>
    <recommendedName>
        <fullName evidence="6">FLZ-type domain-containing protein</fullName>
    </recommendedName>
</protein>
<dbReference type="InterPro" id="IPR007650">
    <property type="entry name" value="Zf-FLZ_dom"/>
</dbReference>
<keyword evidence="8" id="KW-1185">Reference proteome</keyword>
<feature type="compositionally biased region" description="Polar residues" evidence="5">
    <location>
        <begin position="225"/>
        <end position="243"/>
    </location>
</feature>
<dbReference type="EMBL" id="JBCGBO010000005">
    <property type="protein sequence ID" value="KAK9198250.1"/>
    <property type="molecule type" value="Genomic_DNA"/>
</dbReference>
<organism evidence="7 8">
    <name type="scientific">Citrus x changshan-huyou</name>
    <dbReference type="NCBI Taxonomy" id="2935761"/>
    <lineage>
        <taxon>Eukaryota</taxon>
        <taxon>Viridiplantae</taxon>
        <taxon>Streptophyta</taxon>
        <taxon>Embryophyta</taxon>
        <taxon>Tracheophyta</taxon>
        <taxon>Spermatophyta</taxon>
        <taxon>Magnoliopsida</taxon>
        <taxon>eudicotyledons</taxon>
        <taxon>Gunneridae</taxon>
        <taxon>Pentapetalae</taxon>
        <taxon>rosids</taxon>
        <taxon>malvids</taxon>
        <taxon>Sapindales</taxon>
        <taxon>Rutaceae</taxon>
        <taxon>Aurantioideae</taxon>
        <taxon>Citrus</taxon>
    </lineage>
</organism>
<dbReference type="PROSITE" id="PS51795">
    <property type="entry name" value="ZF_FLZ"/>
    <property type="match status" value="1"/>
</dbReference>
<sequence>MYCAWRGRLCEPIDLLARILESLPLVLILRSLSIKSFAIKTCHSPTQLYKKPSPSLLLFPLTHITLAFLTLHRRKKMDSGGSKRTCFIEEDDGLASVADMEAGFSGNHSQNNNNNNNYALFSRPLSYARSSLKNLSTSSPSSVCFSPRSGGARFYDARFEEQLPHFLDACFLCKKPLGNRDIYMYRGDVPFCSEECRQEKMDEDEAKEKKLSLSSTMKALRKKSTSPTRNQDYSYRTSTVAAA</sequence>
<proteinExistence type="inferred from homology"/>
<keyword evidence="2" id="KW-0479">Metal-binding</keyword>
<feature type="region of interest" description="Disordered" evidence="5">
    <location>
        <begin position="203"/>
        <end position="243"/>
    </location>
</feature>
<dbReference type="Proteomes" id="UP001428341">
    <property type="component" value="Unassembled WGS sequence"/>
</dbReference>
<comment type="caution">
    <text evidence="7">The sequence shown here is derived from an EMBL/GenBank/DDBJ whole genome shotgun (WGS) entry which is preliminary data.</text>
</comment>
<dbReference type="PANTHER" id="PTHR46057:SF9">
    <property type="entry name" value="FCS-LIKE ZINC FINGER 1"/>
    <property type="match status" value="1"/>
</dbReference>
<reference evidence="7 8" key="1">
    <citation type="submission" date="2024-05" db="EMBL/GenBank/DDBJ databases">
        <title>Haplotype-resolved chromosome-level genome assembly of Huyou (Citrus changshanensis).</title>
        <authorList>
            <person name="Miao C."/>
            <person name="Chen W."/>
            <person name="Wu Y."/>
            <person name="Wang L."/>
            <person name="Zhao S."/>
            <person name="Grierson D."/>
            <person name="Xu C."/>
            <person name="Chen K."/>
        </authorList>
    </citation>
    <scope>NUCLEOTIDE SEQUENCE [LARGE SCALE GENOMIC DNA]</scope>
    <source>
        <strain evidence="7">01-14</strain>
        <tissue evidence="7">Leaf</tissue>
    </source>
</reference>
<evidence type="ECO:0000256" key="3">
    <source>
        <dbReference type="ARBA" id="ARBA00022771"/>
    </source>
</evidence>
<accession>A0AAP0M8P8</accession>
<dbReference type="Pfam" id="PF04570">
    <property type="entry name" value="zf-FLZ"/>
    <property type="match status" value="1"/>
</dbReference>
<keyword evidence="3" id="KW-0863">Zinc-finger</keyword>
<evidence type="ECO:0000256" key="2">
    <source>
        <dbReference type="ARBA" id="ARBA00022723"/>
    </source>
</evidence>
<evidence type="ECO:0000256" key="4">
    <source>
        <dbReference type="PROSITE-ProRule" id="PRU01131"/>
    </source>
</evidence>
<evidence type="ECO:0000313" key="8">
    <source>
        <dbReference type="Proteomes" id="UP001428341"/>
    </source>
</evidence>
<name>A0AAP0M8P8_9ROSI</name>
<evidence type="ECO:0000256" key="1">
    <source>
        <dbReference type="ARBA" id="ARBA00009374"/>
    </source>
</evidence>
<comment type="similarity">
    <text evidence="1">Belongs to the FLZ family.</text>
</comment>
<gene>
    <name evidence="7" type="ORF">WN944_013434</name>
</gene>
<dbReference type="GO" id="GO:0008270">
    <property type="term" value="F:zinc ion binding"/>
    <property type="evidence" value="ECO:0007669"/>
    <property type="project" value="UniProtKB-KW"/>
</dbReference>